<evidence type="ECO:0000256" key="2">
    <source>
        <dbReference type="ARBA" id="ARBA00009072"/>
    </source>
</evidence>
<dbReference type="OrthoDB" id="19679at2759"/>
<dbReference type="InterPro" id="IPR019148">
    <property type="entry name" value="Nuclear_protein_DGCR14_ESS-2"/>
</dbReference>
<comment type="similarity">
    <text evidence="2">Belongs to the ESS2 family.</text>
</comment>
<feature type="region of interest" description="Disordered" evidence="4">
    <location>
        <begin position="280"/>
        <end position="329"/>
    </location>
</feature>
<organism evidence="5 6">
    <name type="scientific">Terfezia boudieri ATCC MYA-4762</name>
    <dbReference type="NCBI Taxonomy" id="1051890"/>
    <lineage>
        <taxon>Eukaryota</taxon>
        <taxon>Fungi</taxon>
        <taxon>Dikarya</taxon>
        <taxon>Ascomycota</taxon>
        <taxon>Pezizomycotina</taxon>
        <taxon>Pezizomycetes</taxon>
        <taxon>Pezizales</taxon>
        <taxon>Pezizaceae</taxon>
        <taxon>Terfezia</taxon>
    </lineage>
</organism>
<feature type="compositionally biased region" description="Pro residues" evidence="4">
    <location>
        <begin position="310"/>
        <end position="326"/>
    </location>
</feature>
<dbReference type="GO" id="GO:0071013">
    <property type="term" value="C:catalytic step 2 spliceosome"/>
    <property type="evidence" value="ECO:0007669"/>
    <property type="project" value="TreeGrafter"/>
</dbReference>
<evidence type="ECO:0008006" key="7">
    <source>
        <dbReference type="Google" id="ProtNLM"/>
    </source>
</evidence>
<comment type="subcellular location">
    <subcellularLocation>
        <location evidence="1">Nucleus</location>
    </subcellularLocation>
</comment>
<feature type="region of interest" description="Disordered" evidence="4">
    <location>
        <begin position="1"/>
        <end position="36"/>
    </location>
</feature>
<keyword evidence="3" id="KW-0539">Nucleus</keyword>
<reference evidence="5 6" key="1">
    <citation type="journal article" date="2018" name="Nat. Ecol. Evol.">
        <title>Pezizomycetes genomes reveal the molecular basis of ectomycorrhizal truffle lifestyle.</title>
        <authorList>
            <person name="Murat C."/>
            <person name="Payen T."/>
            <person name="Noel B."/>
            <person name="Kuo A."/>
            <person name="Morin E."/>
            <person name="Chen J."/>
            <person name="Kohler A."/>
            <person name="Krizsan K."/>
            <person name="Balestrini R."/>
            <person name="Da Silva C."/>
            <person name="Montanini B."/>
            <person name="Hainaut M."/>
            <person name="Levati E."/>
            <person name="Barry K.W."/>
            <person name="Belfiori B."/>
            <person name="Cichocki N."/>
            <person name="Clum A."/>
            <person name="Dockter R.B."/>
            <person name="Fauchery L."/>
            <person name="Guy J."/>
            <person name="Iotti M."/>
            <person name="Le Tacon F."/>
            <person name="Lindquist E.A."/>
            <person name="Lipzen A."/>
            <person name="Malagnac F."/>
            <person name="Mello A."/>
            <person name="Molinier V."/>
            <person name="Miyauchi S."/>
            <person name="Poulain J."/>
            <person name="Riccioni C."/>
            <person name="Rubini A."/>
            <person name="Sitrit Y."/>
            <person name="Splivallo R."/>
            <person name="Traeger S."/>
            <person name="Wang M."/>
            <person name="Zifcakova L."/>
            <person name="Wipf D."/>
            <person name="Zambonelli A."/>
            <person name="Paolocci F."/>
            <person name="Nowrousian M."/>
            <person name="Ottonello S."/>
            <person name="Baldrian P."/>
            <person name="Spatafora J.W."/>
            <person name="Henrissat B."/>
            <person name="Nagy L.G."/>
            <person name="Aury J.M."/>
            <person name="Wincker P."/>
            <person name="Grigoriev I.V."/>
            <person name="Bonfante P."/>
            <person name="Martin F.M."/>
        </authorList>
    </citation>
    <scope>NUCLEOTIDE SEQUENCE [LARGE SCALE GENOMIC DNA]</scope>
    <source>
        <strain evidence="5 6">ATCC MYA-4762</strain>
    </source>
</reference>
<evidence type="ECO:0000256" key="1">
    <source>
        <dbReference type="ARBA" id="ARBA00004123"/>
    </source>
</evidence>
<feature type="compositionally biased region" description="Low complexity" evidence="4">
    <location>
        <begin position="1"/>
        <end position="11"/>
    </location>
</feature>
<dbReference type="Proteomes" id="UP000267821">
    <property type="component" value="Unassembled WGS sequence"/>
</dbReference>
<accession>A0A3N4LVE6</accession>
<dbReference type="AlphaFoldDB" id="A0A3N4LVE6"/>
<evidence type="ECO:0000256" key="4">
    <source>
        <dbReference type="SAM" id="MobiDB-lite"/>
    </source>
</evidence>
<dbReference type="PANTHER" id="PTHR12940">
    <property type="entry name" value="ES-2 PROTEIN - RELATED"/>
    <property type="match status" value="1"/>
</dbReference>
<gene>
    <name evidence="5" type="ORF">L211DRAFT_804284</name>
</gene>
<dbReference type="STRING" id="1051890.A0A3N4LVE6"/>
<protein>
    <recommendedName>
        <fullName evidence="7">Nuclear protein DGCR14</fullName>
    </recommendedName>
</protein>
<feature type="compositionally biased region" description="Polar residues" evidence="4">
    <location>
        <begin position="299"/>
        <end position="309"/>
    </location>
</feature>
<proteinExistence type="inferred from homology"/>
<dbReference type="PANTHER" id="PTHR12940:SF0">
    <property type="entry name" value="SPLICING FACTOR ESS-2 HOMOLOG"/>
    <property type="match status" value="1"/>
</dbReference>
<evidence type="ECO:0000313" key="6">
    <source>
        <dbReference type="Proteomes" id="UP000267821"/>
    </source>
</evidence>
<evidence type="ECO:0000256" key="3">
    <source>
        <dbReference type="ARBA" id="ARBA00023242"/>
    </source>
</evidence>
<evidence type="ECO:0000313" key="5">
    <source>
        <dbReference type="EMBL" id="RPB26760.1"/>
    </source>
</evidence>
<sequence length="510" mass="54475">MASSSSSSPSPQALIRKAADTQLMPPPPPIKRIKRPPVVLDEDTYTDALSEIIARDFFPGLVEAKLTQDYMEALDSQDPEWIAEAGRKLNTSMISSFRVQQKKMAKRRAGTGTSFAPSPTPVWGGGLATPTPRSGLGGMETPGSVRSTGTMMSTASTLGGGPRKVKPDTSLSLDAFQAKYTSEDNASFNDILDQQNEKKRNAYAWMWNGNKIPGKRVQMANRILKERGEVDGDGSGEDVEQRKSIVWVDDRKAAPDTWKSKPRNGFMFVPEGVEDQQVALPAQAAASTSGEEEKAQIKSPKSISYSNTRLPPPPSAAASREPPPSPSFSAIQDAIAGNPWGSVSSELEDGNATPRVNGYAFVDDEPTKNEIEVFEHGFSSVPTVPNFTGPSPFKIAATPRREMLLNKMVDKVAREKRASTAFGNVAKAVGGATSTPRAQMTPLTPAAHRLISSMGSSQWGGGMRIDSPFGEGFGKVGGNVAVSRKAGAVTPRMSTPAGLKKVGVRATPKK</sequence>
<name>A0A3N4LVE6_9PEZI</name>
<feature type="region of interest" description="Disordered" evidence="4">
    <location>
        <begin position="485"/>
        <end position="510"/>
    </location>
</feature>
<dbReference type="Pfam" id="PF09751">
    <property type="entry name" value="Es2"/>
    <property type="match status" value="1"/>
</dbReference>
<dbReference type="InParanoid" id="A0A3N4LVE6"/>
<dbReference type="EMBL" id="ML121533">
    <property type="protein sequence ID" value="RPB26760.1"/>
    <property type="molecule type" value="Genomic_DNA"/>
</dbReference>
<keyword evidence="6" id="KW-1185">Reference proteome</keyword>